<dbReference type="GO" id="GO:0006281">
    <property type="term" value="P:DNA repair"/>
    <property type="evidence" value="ECO:0007669"/>
    <property type="project" value="TreeGrafter"/>
</dbReference>
<accession>A0A2N8UEN0</accession>
<protein>
    <recommendedName>
        <fullName evidence="2">MAGE domain-containing protein</fullName>
    </recommendedName>
</protein>
<dbReference type="GO" id="GO:0005634">
    <property type="term" value="C:nucleus"/>
    <property type="evidence" value="ECO:0007669"/>
    <property type="project" value="TreeGrafter"/>
</dbReference>
<proteinExistence type="predicted"/>
<dbReference type="InterPro" id="IPR002190">
    <property type="entry name" value="MHD_dom"/>
</dbReference>
<dbReference type="EMBL" id="LT795060">
    <property type="protein sequence ID" value="SJX63228.1"/>
    <property type="molecule type" value="Genomic_DNA"/>
</dbReference>
<gene>
    <name evidence="3" type="ORF">SRS1_14052</name>
</gene>
<reference evidence="3 4" key="1">
    <citation type="submission" date="2017-02" db="EMBL/GenBank/DDBJ databases">
        <authorList>
            <person name="Peterson S.W."/>
        </authorList>
    </citation>
    <scope>NUCLEOTIDE SEQUENCE [LARGE SCALE GENOMIC DNA]</scope>
    <source>
        <strain evidence="3 4">SRS1_H2-8</strain>
    </source>
</reference>
<evidence type="ECO:0000256" key="1">
    <source>
        <dbReference type="SAM" id="MobiDB-lite"/>
    </source>
</evidence>
<dbReference type="PANTHER" id="PTHR11736:SF14">
    <property type="entry name" value="NSE3 HOMOLOG, SMC5-SMC6 COMPLEX COMPONENT"/>
    <property type="match status" value="1"/>
</dbReference>
<dbReference type="InterPro" id="IPR041899">
    <property type="entry name" value="MAGE_WH2"/>
</dbReference>
<dbReference type="PANTHER" id="PTHR11736">
    <property type="entry name" value="MELANOMA-ASSOCIATED ANTIGEN MAGE ANTIGEN"/>
    <property type="match status" value="1"/>
</dbReference>
<feature type="region of interest" description="Disordered" evidence="1">
    <location>
        <begin position="170"/>
        <end position="192"/>
    </location>
</feature>
<dbReference type="InterPro" id="IPR041898">
    <property type="entry name" value="MAGE_WH1"/>
</dbReference>
<dbReference type="Gene3D" id="1.10.10.1200">
    <property type="entry name" value="MAGE homology domain, winged helix WH1 motif"/>
    <property type="match status" value="1"/>
</dbReference>
<evidence type="ECO:0000313" key="4">
    <source>
        <dbReference type="Proteomes" id="UP000239563"/>
    </source>
</evidence>
<feature type="domain" description="MAGE" evidence="2">
    <location>
        <begin position="94"/>
        <end position="409"/>
    </location>
</feature>
<dbReference type="Proteomes" id="UP000239563">
    <property type="component" value="Chromosome VII"/>
</dbReference>
<dbReference type="AlphaFoldDB" id="A0A2N8UEN0"/>
<feature type="region of interest" description="Disordered" evidence="1">
    <location>
        <begin position="225"/>
        <end position="251"/>
    </location>
</feature>
<feature type="compositionally biased region" description="Low complexity" evidence="1">
    <location>
        <begin position="180"/>
        <end position="192"/>
    </location>
</feature>
<evidence type="ECO:0000259" key="2">
    <source>
        <dbReference type="SMART" id="SM01373"/>
    </source>
</evidence>
<evidence type="ECO:0000313" key="3">
    <source>
        <dbReference type="EMBL" id="SJX63228.1"/>
    </source>
</evidence>
<sequence length="466" mass="50284">MATYVSQRRGRDVPAVVAWRRARDAEAEAEAAAEASGSPASNADTAEDASQNDSEQDGSMTIMASYSKVNITDAARKQADQVGQAEINKKAAELVRYALACEYQRALIRKDDIRSKVLDDKTSRSFGPVFNAAQKMLHQTLGMHMVEVRAKGADNAELAKQAQEVLRAAASSANGLRPRGQQAAAEDSSAADGGPGTNIWVLRSALSPALIRELVEADQDLSNAYDQTNSASSSSSSAHRRRQATSESKAAVDWNRADHQDGEMGLLYIILALILVNGRTITDATLHMYLRRIHLEPHTLLPAALRGTGPAYGSASSGSQSTQTQARAKAMHGTLEGFLNAMVKQQYLEKQRSDVGLDFMDAAVNQAQTQGRRRGRTSGGAGGRADDETTVWEWRWGSRAEAEVGEKRIAELISVLFADPSSTQDGAQAAEEDDEETQAIDRERLVKRRKMLLTNIASVAGSQLVG</sequence>
<name>A0A2N8UEN0_9BASI</name>
<dbReference type="Gene3D" id="1.10.10.1210">
    <property type="entry name" value="MAGE homology domain, winged helix WH2 motif"/>
    <property type="match status" value="1"/>
</dbReference>
<dbReference type="SMART" id="SM01373">
    <property type="entry name" value="MAGE"/>
    <property type="match status" value="1"/>
</dbReference>
<feature type="region of interest" description="Disordered" evidence="1">
    <location>
        <begin position="27"/>
        <end position="58"/>
    </location>
</feature>
<organism evidence="3 4">
    <name type="scientific">Sporisorium reilianum f. sp. reilianum</name>
    <dbReference type="NCBI Taxonomy" id="72559"/>
    <lineage>
        <taxon>Eukaryota</taxon>
        <taxon>Fungi</taxon>
        <taxon>Dikarya</taxon>
        <taxon>Basidiomycota</taxon>
        <taxon>Ustilaginomycotina</taxon>
        <taxon>Ustilaginomycetes</taxon>
        <taxon>Ustilaginales</taxon>
        <taxon>Ustilaginaceae</taxon>
        <taxon>Sporisorium</taxon>
    </lineage>
</organism>
<dbReference type="InterPro" id="IPR037445">
    <property type="entry name" value="MAGE"/>
</dbReference>
<dbReference type="Pfam" id="PF01454">
    <property type="entry name" value="MAGE"/>
    <property type="match status" value="1"/>
</dbReference>
<feature type="compositionally biased region" description="Polar residues" evidence="1">
    <location>
        <begin position="38"/>
        <end position="58"/>
    </location>
</feature>